<evidence type="ECO:0000313" key="1">
    <source>
        <dbReference type="EMBL" id="KAG7050404.1"/>
    </source>
</evidence>
<accession>A0A9P7UBS9</accession>
<gene>
    <name evidence="1" type="ORF">JMJ77_013152</name>
</gene>
<sequence>MTYLSSAVVSSDEAMALLSFRLSRGVLAALREATGSFEIHDAAGTTGFIRQVCL</sequence>
<organism evidence="1 2">
    <name type="scientific">Colletotrichum scovillei</name>
    <dbReference type="NCBI Taxonomy" id="1209932"/>
    <lineage>
        <taxon>Eukaryota</taxon>
        <taxon>Fungi</taxon>
        <taxon>Dikarya</taxon>
        <taxon>Ascomycota</taxon>
        <taxon>Pezizomycotina</taxon>
        <taxon>Sordariomycetes</taxon>
        <taxon>Hypocreomycetidae</taxon>
        <taxon>Glomerellales</taxon>
        <taxon>Glomerellaceae</taxon>
        <taxon>Colletotrichum</taxon>
        <taxon>Colletotrichum acutatum species complex</taxon>
    </lineage>
</organism>
<evidence type="ECO:0000313" key="2">
    <source>
        <dbReference type="Proteomes" id="UP000699042"/>
    </source>
</evidence>
<keyword evidence="2" id="KW-1185">Reference proteome</keyword>
<dbReference type="AlphaFoldDB" id="A0A9P7UBS9"/>
<protein>
    <submittedName>
        <fullName evidence="1">Uncharacterized protein</fullName>
    </submittedName>
</protein>
<proteinExistence type="predicted"/>
<dbReference type="EMBL" id="JAESDN010000005">
    <property type="protein sequence ID" value="KAG7050404.1"/>
    <property type="molecule type" value="Genomic_DNA"/>
</dbReference>
<comment type="caution">
    <text evidence="1">The sequence shown here is derived from an EMBL/GenBank/DDBJ whole genome shotgun (WGS) entry which is preliminary data.</text>
</comment>
<dbReference type="Proteomes" id="UP000699042">
    <property type="component" value="Unassembled WGS sequence"/>
</dbReference>
<name>A0A9P7UBS9_9PEZI</name>
<reference evidence="1" key="1">
    <citation type="submission" date="2021-05" db="EMBL/GenBank/DDBJ databases">
        <title>Comparative genomics of three Colletotrichum scovillei strains and genetic complementation revealed genes involved fungal growth and virulence on chili pepper.</title>
        <authorList>
            <person name="Hsieh D.-K."/>
            <person name="Chuang S.-C."/>
            <person name="Chen C.-Y."/>
            <person name="Chao Y.-T."/>
            <person name="Lu M.-Y.J."/>
            <person name="Lee M.-H."/>
            <person name="Shih M.-C."/>
        </authorList>
    </citation>
    <scope>NUCLEOTIDE SEQUENCE</scope>
    <source>
        <strain evidence="1">Coll-153</strain>
    </source>
</reference>